<accession>A0A6J7RGV3</accession>
<protein>
    <submittedName>
        <fullName evidence="2">Unannotated protein</fullName>
    </submittedName>
</protein>
<evidence type="ECO:0000313" key="1">
    <source>
        <dbReference type="EMBL" id="CAB5005386.1"/>
    </source>
</evidence>
<organism evidence="2">
    <name type="scientific">freshwater metagenome</name>
    <dbReference type="NCBI Taxonomy" id="449393"/>
    <lineage>
        <taxon>unclassified sequences</taxon>
        <taxon>metagenomes</taxon>
        <taxon>ecological metagenomes</taxon>
    </lineage>
</organism>
<reference evidence="2" key="1">
    <citation type="submission" date="2020-05" db="EMBL/GenBank/DDBJ databases">
        <authorList>
            <person name="Chiriac C."/>
            <person name="Salcher M."/>
            <person name="Ghai R."/>
            <person name="Kavagutti S V."/>
        </authorList>
    </citation>
    <scope>NUCLEOTIDE SEQUENCE</scope>
</reference>
<dbReference type="EMBL" id="CAFBPA010000102">
    <property type="protein sequence ID" value="CAB5005386.1"/>
    <property type="molecule type" value="Genomic_DNA"/>
</dbReference>
<dbReference type="EMBL" id="CAFBPJ010000191">
    <property type="protein sequence ID" value="CAB5027921.1"/>
    <property type="molecule type" value="Genomic_DNA"/>
</dbReference>
<evidence type="ECO:0000313" key="2">
    <source>
        <dbReference type="EMBL" id="CAB5027921.1"/>
    </source>
</evidence>
<gene>
    <name evidence="1" type="ORF">UFOPK4043_00786</name>
    <name evidence="2" type="ORF">UFOPK4092_01356</name>
</gene>
<sequence length="63" mass="7730">MRVGDDHRGITRIRWEKWITSRPPPLHWCIQWWIQLRTGLPLNRDRNAAIIELHQYQGERRTT</sequence>
<dbReference type="AlphaFoldDB" id="A0A6J7RGV3"/>
<name>A0A6J7RGV3_9ZZZZ</name>
<proteinExistence type="predicted"/>